<gene>
    <name evidence="1" type="ORF">CDAR_191861</name>
</gene>
<keyword evidence="2" id="KW-1185">Reference proteome</keyword>
<name>A0AAV4PBC5_9ARAC</name>
<comment type="caution">
    <text evidence="1">The sequence shown here is derived from an EMBL/GenBank/DDBJ whole genome shotgun (WGS) entry which is preliminary data.</text>
</comment>
<sequence length="93" mass="11000">MICSLNFLTLRVSLNCALVQERVRFLSILIFVFCVHEWKKGRFSAAEFEFRAIPEMSRIPRKRRFCSDLEDLTSSSADLFVNEFGLARRFRFI</sequence>
<evidence type="ECO:0000313" key="1">
    <source>
        <dbReference type="EMBL" id="GIX93288.1"/>
    </source>
</evidence>
<dbReference type="EMBL" id="BPLQ01002483">
    <property type="protein sequence ID" value="GIX93288.1"/>
    <property type="molecule type" value="Genomic_DNA"/>
</dbReference>
<reference evidence="1 2" key="1">
    <citation type="submission" date="2021-06" db="EMBL/GenBank/DDBJ databases">
        <title>Caerostris darwini draft genome.</title>
        <authorList>
            <person name="Kono N."/>
            <person name="Arakawa K."/>
        </authorList>
    </citation>
    <scope>NUCLEOTIDE SEQUENCE [LARGE SCALE GENOMIC DNA]</scope>
</reference>
<dbReference type="AlphaFoldDB" id="A0AAV4PBC5"/>
<evidence type="ECO:0008006" key="3">
    <source>
        <dbReference type="Google" id="ProtNLM"/>
    </source>
</evidence>
<accession>A0AAV4PBC5</accession>
<dbReference type="Proteomes" id="UP001054837">
    <property type="component" value="Unassembled WGS sequence"/>
</dbReference>
<protein>
    <recommendedName>
        <fullName evidence="3">Secreted protein</fullName>
    </recommendedName>
</protein>
<evidence type="ECO:0000313" key="2">
    <source>
        <dbReference type="Proteomes" id="UP001054837"/>
    </source>
</evidence>
<organism evidence="1 2">
    <name type="scientific">Caerostris darwini</name>
    <dbReference type="NCBI Taxonomy" id="1538125"/>
    <lineage>
        <taxon>Eukaryota</taxon>
        <taxon>Metazoa</taxon>
        <taxon>Ecdysozoa</taxon>
        <taxon>Arthropoda</taxon>
        <taxon>Chelicerata</taxon>
        <taxon>Arachnida</taxon>
        <taxon>Araneae</taxon>
        <taxon>Araneomorphae</taxon>
        <taxon>Entelegynae</taxon>
        <taxon>Araneoidea</taxon>
        <taxon>Araneidae</taxon>
        <taxon>Caerostris</taxon>
    </lineage>
</organism>
<proteinExistence type="predicted"/>